<feature type="compositionally biased region" description="Basic and acidic residues" evidence="6">
    <location>
        <begin position="505"/>
        <end position="517"/>
    </location>
</feature>
<evidence type="ECO:0000256" key="5">
    <source>
        <dbReference type="ARBA" id="ARBA00022777"/>
    </source>
</evidence>
<proteinExistence type="predicted"/>
<evidence type="ECO:0000259" key="8">
    <source>
        <dbReference type="Pfam" id="PF02518"/>
    </source>
</evidence>
<dbReference type="PANTHER" id="PTHR45436">
    <property type="entry name" value="SENSOR HISTIDINE KINASE YKOH"/>
    <property type="match status" value="1"/>
</dbReference>
<dbReference type="Proteomes" id="UP001595767">
    <property type="component" value="Unassembled WGS sequence"/>
</dbReference>
<dbReference type="PANTHER" id="PTHR45436:SF5">
    <property type="entry name" value="SENSOR HISTIDINE KINASE TRCS"/>
    <property type="match status" value="1"/>
</dbReference>
<keyword evidence="9" id="KW-0547">Nucleotide-binding</keyword>
<evidence type="ECO:0000256" key="1">
    <source>
        <dbReference type="ARBA" id="ARBA00000085"/>
    </source>
</evidence>
<dbReference type="InterPro" id="IPR003594">
    <property type="entry name" value="HATPase_dom"/>
</dbReference>
<dbReference type="GO" id="GO:0005524">
    <property type="term" value="F:ATP binding"/>
    <property type="evidence" value="ECO:0007669"/>
    <property type="project" value="UniProtKB-KW"/>
</dbReference>
<keyword evidence="5" id="KW-0418">Kinase</keyword>
<evidence type="ECO:0000313" key="9">
    <source>
        <dbReference type="EMBL" id="MFC4127679.1"/>
    </source>
</evidence>
<feature type="transmembrane region" description="Helical" evidence="7">
    <location>
        <begin position="6"/>
        <end position="28"/>
    </location>
</feature>
<dbReference type="EC" id="2.7.13.3" evidence="2"/>
<gene>
    <name evidence="9" type="ORF">ACFOW8_22395</name>
</gene>
<evidence type="ECO:0000313" key="10">
    <source>
        <dbReference type="Proteomes" id="UP001595767"/>
    </source>
</evidence>
<evidence type="ECO:0000256" key="6">
    <source>
        <dbReference type="SAM" id="MobiDB-lite"/>
    </source>
</evidence>
<dbReference type="Gene3D" id="3.30.565.10">
    <property type="entry name" value="Histidine kinase-like ATPase, C-terminal domain"/>
    <property type="match status" value="1"/>
</dbReference>
<accession>A0ABV8LBL4</accession>
<keyword evidence="9" id="KW-0067">ATP-binding</keyword>
<reference evidence="10" key="1">
    <citation type="journal article" date="2019" name="Int. J. Syst. Evol. Microbiol.">
        <title>The Global Catalogue of Microorganisms (GCM) 10K type strain sequencing project: providing services to taxonomists for standard genome sequencing and annotation.</title>
        <authorList>
            <consortium name="The Broad Institute Genomics Platform"/>
            <consortium name="The Broad Institute Genome Sequencing Center for Infectious Disease"/>
            <person name="Wu L."/>
            <person name="Ma J."/>
        </authorList>
    </citation>
    <scope>NUCLEOTIDE SEQUENCE [LARGE SCALE GENOMIC DNA]</scope>
    <source>
        <strain evidence="10">CGMCC 4.7204</strain>
    </source>
</reference>
<keyword evidence="3" id="KW-0597">Phosphoprotein</keyword>
<feature type="domain" description="Histidine kinase/HSP90-like ATPase" evidence="8">
    <location>
        <begin position="250"/>
        <end position="358"/>
    </location>
</feature>
<protein>
    <recommendedName>
        <fullName evidence="2">histidine kinase</fullName>
        <ecNumber evidence="2">2.7.13.3</ecNumber>
    </recommendedName>
</protein>
<keyword evidence="7" id="KW-0472">Membrane</keyword>
<sequence>MTPTLVVLLFGIATLVLLGAVSVAVLALRNERRVRARLDTAERELFAHEEAMTRLAELTLPRITEAVAQQVEPVVTAEVPALLQGSPFARKLAGIAVTHAEDLHRIRHDTATAVDRVAEERAVLRVEAAEAAARAQVAADARAATSSAVRAFGTTVVSLGADVGQVVSNALRENRNDEVYAVLSRIDHTVQQMIRQAQSYVIVSGGLPGRRWPQQTVTEVIGGATSRVRDYLRVRAGHCDQVIVSRAVEPLVHTVATLLDNALRYSPPSSFVDISFQQGHHGVTLIIDDAGVRMSQEQMEEARQVLSGERVVDINSLGPSPRVGFPGVAALARRYGFAAYVDGPNIYGGTRAMVFIPTALLVSAADLRRPELEQPEPDAPELAAEPAAVAAPEPAVAASSVVAPAEPVAAPAVVAAHAATAPEPTAAPPPPTAALPGPETTGRHRPPVDAPDHADTEDYARTSGGLPKRRRRVVTPLDERADTGQLPGRPELAAAWHTGSRHGRAAAEHSTEGQDIR</sequence>
<evidence type="ECO:0000256" key="4">
    <source>
        <dbReference type="ARBA" id="ARBA00022679"/>
    </source>
</evidence>
<keyword evidence="7" id="KW-0812">Transmembrane</keyword>
<organism evidence="9 10">
    <name type="scientific">Nocardia rhizosphaerae</name>
    <dbReference type="NCBI Taxonomy" id="1691571"/>
    <lineage>
        <taxon>Bacteria</taxon>
        <taxon>Bacillati</taxon>
        <taxon>Actinomycetota</taxon>
        <taxon>Actinomycetes</taxon>
        <taxon>Mycobacteriales</taxon>
        <taxon>Nocardiaceae</taxon>
        <taxon>Nocardia</taxon>
    </lineage>
</organism>
<evidence type="ECO:0000256" key="3">
    <source>
        <dbReference type="ARBA" id="ARBA00022553"/>
    </source>
</evidence>
<feature type="compositionally biased region" description="Basic and acidic residues" evidence="6">
    <location>
        <begin position="446"/>
        <end position="460"/>
    </location>
</feature>
<evidence type="ECO:0000256" key="7">
    <source>
        <dbReference type="SAM" id="Phobius"/>
    </source>
</evidence>
<feature type="region of interest" description="Disordered" evidence="6">
    <location>
        <begin position="420"/>
        <end position="517"/>
    </location>
</feature>
<dbReference type="EMBL" id="JBHSBA010000015">
    <property type="protein sequence ID" value="MFC4127679.1"/>
    <property type="molecule type" value="Genomic_DNA"/>
</dbReference>
<keyword evidence="10" id="KW-1185">Reference proteome</keyword>
<comment type="caution">
    <text evidence="9">The sequence shown here is derived from an EMBL/GenBank/DDBJ whole genome shotgun (WGS) entry which is preliminary data.</text>
</comment>
<dbReference type="InterPro" id="IPR050428">
    <property type="entry name" value="TCS_sensor_his_kinase"/>
</dbReference>
<evidence type="ECO:0000256" key="2">
    <source>
        <dbReference type="ARBA" id="ARBA00012438"/>
    </source>
</evidence>
<dbReference type="InterPro" id="IPR036890">
    <property type="entry name" value="HATPase_C_sf"/>
</dbReference>
<name>A0ABV8LBL4_9NOCA</name>
<keyword evidence="4" id="KW-0808">Transferase</keyword>
<dbReference type="Pfam" id="PF02518">
    <property type="entry name" value="HATPase_c"/>
    <property type="match status" value="1"/>
</dbReference>
<keyword evidence="7" id="KW-1133">Transmembrane helix</keyword>
<dbReference type="SUPFAM" id="SSF55874">
    <property type="entry name" value="ATPase domain of HSP90 chaperone/DNA topoisomerase II/histidine kinase"/>
    <property type="match status" value="1"/>
</dbReference>
<dbReference type="RefSeq" id="WP_378553283.1">
    <property type="nucleotide sequence ID" value="NZ_JBHSBA010000015.1"/>
</dbReference>
<comment type="catalytic activity">
    <reaction evidence="1">
        <text>ATP + protein L-histidine = ADP + protein N-phospho-L-histidine.</text>
        <dbReference type="EC" id="2.7.13.3"/>
    </reaction>
</comment>